<keyword evidence="1" id="KW-1133">Transmembrane helix</keyword>
<protein>
    <recommendedName>
        <fullName evidence="2">Retrovirus-related Pol polyprotein from transposon TNT 1-94-like beta-barrel domain-containing protein</fullName>
    </recommendedName>
</protein>
<dbReference type="Proteomes" id="UP000327157">
    <property type="component" value="Chromosome 16"/>
</dbReference>
<name>A0A5N5HRI9_9ROSA</name>
<keyword evidence="1" id="KW-0812">Transmembrane</keyword>
<organism evidence="3 4">
    <name type="scientific">Pyrus ussuriensis x Pyrus communis</name>
    <dbReference type="NCBI Taxonomy" id="2448454"/>
    <lineage>
        <taxon>Eukaryota</taxon>
        <taxon>Viridiplantae</taxon>
        <taxon>Streptophyta</taxon>
        <taxon>Embryophyta</taxon>
        <taxon>Tracheophyta</taxon>
        <taxon>Spermatophyta</taxon>
        <taxon>Magnoliopsida</taxon>
        <taxon>eudicotyledons</taxon>
        <taxon>Gunneridae</taxon>
        <taxon>Pentapetalae</taxon>
        <taxon>rosids</taxon>
        <taxon>fabids</taxon>
        <taxon>Rosales</taxon>
        <taxon>Rosaceae</taxon>
        <taxon>Amygdaloideae</taxon>
        <taxon>Maleae</taxon>
        <taxon>Pyrus</taxon>
    </lineage>
</organism>
<reference evidence="3 4" key="3">
    <citation type="submission" date="2019-11" db="EMBL/GenBank/DDBJ databases">
        <title>A de novo genome assembly of a pear dwarfing rootstock.</title>
        <authorList>
            <person name="Wang F."/>
            <person name="Wang J."/>
            <person name="Li S."/>
            <person name="Zhang Y."/>
            <person name="Fang M."/>
            <person name="Ma L."/>
            <person name="Zhao Y."/>
            <person name="Jiang S."/>
        </authorList>
    </citation>
    <scope>NUCLEOTIDE SEQUENCE [LARGE SCALE GENOMIC DNA]</scope>
    <source>
        <strain evidence="3">S2</strain>
        <tissue evidence="3">Leaf</tissue>
    </source>
</reference>
<comment type="caution">
    <text evidence="3">The sequence shown here is derived from an EMBL/GenBank/DDBJ whole genome shotgun (WGS) entry which is preliminary data.</text>
</comment>
<evidence type="ECO:0000313" key="4">
    <source>
        <dbReference type="Proteomes" id="UP000327157"/>
    </source>
</evidence>
<feature type="domain" description="Retrovirus-related Pol polyprotein from transposon TNT 1-94-like beta-barrel" evidence="2">
    <location>
        <begin position="199"/>
        <end position="272"/>
    </location>
</feature>
<keyword evidence="1" id="KW-0472">Membrane</keyword>
<dbReference type="AlphaFoldDB" id="A0A5N5HRI9"/>
<dbReference type="Pfam" id="PF22936">
    <property type="entry name" value="Pol_BBD"/>
    <property type="match status" value="1"/>
</dbReference>
<evidence type="ECO:0000256" key="1">
    <source>
        <dbReference type="SAM" id="Phobius"/>
    </source>
</evidence>
<feature type="transmembrane region" description="Helical" evidence="1">
    <location>
        <begin position="443"/>
        <end position="463"/>
    </location>
</feature>
<dbReference type="InterPro" id="IPR054722">
    <property type="entry name" value="PolX-like_BBD"/>
</dbReference>
<keyword evidence="4" id="KW-1185">Reference proteome</keyword>
<reference evidence="4" key="2">
    <citation type="submission" date="2019-10" db="EMBL/GenBank/DDBJ databases">
        <title>A de novo genome assembly of a pear dwarfing rootstock.</title>
        <authorList>
            <person name="Wang F."/>
            <person name="Wang J."/>
            <person name="Li S."/>
            <person name="Zhang Y."/>
            <person name="Fang M."/>
            <person name="Ma L."/>
            <person name="Zhao Y."/>
            <person name="Jiang S."/>
        </authorList>
    </citation>
    <scope>NUCLEOTIDE SEQUENCE [LARGE SCALE GENOMIC DNA]</scope>
</reference>
<dbReference type="OrthoDB" id="1749378at2759"/>
<dbReference type="EMBL" id="SMOL01000160">
    <property type="protein sequence ID" value="KAB2625984.1"/>
    <property type="molecule type" value="Genomic_DNA"/>
</dbReference>
<evidence type="ECO:0000313" key="3">
    <source>
        <dbReference type="EMBL" id="KAB2625984.1"/>
    </source>
</evidence>
<gene>
    <name evidence="3" type="ORF">D8674_017644</name>
</gene>
<accession>A0A5N5HRI9</accession>
<proteinExistence type="predicted"/>
<reference evidence="3 4" key="1">
    <citation type="submission" date="2019-09" db="EMBL/GenBank/DDBJ databases">
        <authorList>
            <person name="Ou C."/>
        </authorList>
    </citation>
    <scope>NUCLEOTIDE SEQUENCE [LARGE SCALE GENOMIC DNA]</scope>
    <source>
        <strain evidence="3">S2</strain>
        <tissue evidence="3">Leaf</tissue>
    </source>
</reference>
<evidence type="ECO:0000259" key="2">
    <source>
        <dbReference type="Pfam" id="PF22936"/>
    </source>
</evidence>
<sequence length="496" mass="57236">MDRARIPRSCNSPPFFDRPNYAAWSKKFQIFLEAQDLIAMDYLTFEWKASLRIVDEESIVKAKEFQDLNEIKLGKLVGKFITYEMELDMDEEVLYHDASDIYDSLFDKTCVLKLENTKIFENVSELQGEVESFRLLNEVVYKVDYLTLDTERSNKVLQFRSPYSAKNAPDLVENGSRSISVNSQVMEEILPMTSMVNVWYLDSGCSYHMTGDEDTFLSLAPANGNMIEFGGGCMAHITGKCAVKIPNLPQLENVCYVTALKTNLLSINQLCDDVVNEVCFSKRCYNIICKDTKNMLIVPRSRGNYYSRPLLLNHLSLTFSTTRAAKFYKVVVARSVVPEHAIIFNDLIYRYKLHKWFKSSMPMFPPNFQILGVNMHSFDLITCQYDIYAYHCQAYLDSSILLVKNQVSKSSLKPFYRLGSNFLRRNVLRTLINGNPTLEAARVLYVMMSLSNVPFGFLIFRSIMFKTKLPSKQQFLSVLVFSVSFIRQRMLLFIQY</sequence>